<dbReference type="Proteomes" id="UP000724584">
    <property type="component" value="Unassembled WGS sequence"/>
</dbReference>
<evidence type="ECO:0000313" key="1">
    <source>
        <dbReference type="EMBL" id="KAH6623109.1"/>
    </source>
</evidence>
<comment type="caution">
    <text evidence="1">The sequence shown here is derived from an EMBL/GenBank/DDBJ whole genome shotgun (WGS) entry which is preliminary data.</text>
</comment>
<gene>
    <name evidence="1" type="ORF">F5144DRAFT_605631</name>
</gene>
<reference evidence="1 2" key="1">
    <citation type="journal article" date="2021" name="Nat. Commun.">
        <title>Genetic determinants of endophytism in the Arabidopsis root mycobiome.</title>
        <authorList>
            <person name="Mesny F."/>
            <person name="Miyauchi S."/>
            <person name="Thiergart T."/>
            <person name="Pickel B."/>
            <person name="Atanasova L."/>
            <person name="Karlsson M."/>
            <person name="Huettel B."/>
            <person name="Barry K.W."/>
            <person name="Haridas S."/>
            <person name="Chen C."/>
            <person name="Bauer D."/>
            <person name="Andreopoulos W."/>
            <person name="Pangilinan J."/>
            <person name="LaButti K."/>
            <person name="Riley R."/>
            <person name="Lipzen A."/>
            <person name="Clum A."/>
            <person name="Drula E."/>
            <person name="Henrissat B."/>
            <person name="Kohler A."/>
            <person name="Grigoriev I.V."/>
            <person name="Martin F.M."/>
            <person name="Hacquard S."/>
        </authorList>
    </citation>
    <scope>NUCLEOTIDE SEQUENCE [LARGE SCALE GENOMIC DNA]</scope>
    <source>
        <strain evidence="1 2">MPI-SDFR-AT-0079</strain>
    </source>
</reference>
<dbReference type="EMBL" id="JAGIZQ010000006">
    <property type="protein sequence ID" value="KAH6623109.1"/>
    <property type="molecule type" value="Genomic_DNA"/>
</dbReference>
<name>A0ACB7NYD9_9PEZI</name>
<organism evidence="1 2">
    <name type="scientific">Chaetomium tenue</name>
    <dbReference type="NCBI Taxonomy" id="1854479"/>
    <lineage>
        <taxon>Eukaryota</taxon>
        <taxon>Fungi</taxon>
        <taxon>Dikarya</taxon>
        <taxon>Ascomycota</taxon>
        <taxon>Pezizomycotina</taxon>
        <taxon>Sordariomycetes</taxon>
        <taxon>Sordariomycetidae</taxon>
        <taxon>Sordariales</taxon>
        <taxon>Chaetomiaceae</taxon>
        <taxon>Chaetomium</taxon>
    </lineage>
</organism>
<accession>A0ACB7NYD9</accession>
<proteinExistence type="predicted"/>
<protein>
    <submittedName>
        <fullName evidence="1">AAA domain-containing protein</fullName>
    </submittedName>
</protein>
<sequence>MNETTLPTPMSSEAETQPSHQPTNPVDTGGLRAVLIFGADQYVGKALVIAALCREIEMWYGQRTLYLQPLCHSPDTAPGSLSDCLNLLECTSRKEDIECWLSPLNVLCESPAHVIRVCNGETPDLDELDAARARSTGHSSMAYAVDEVQELVDFIKRHAPESGDDASWLFIDSVNGVMTPCFSGLPQAEVYRPLGFPVVLVGSRELNGVSLTISAFESLSLRGYNVVAVVMVTGGHWKNSRYVDQYFERYHPSVPVLTLPEAPAYRVGVSLDEELEEYHKIIYDSGALSLLILTLAAVYR</sequence>
<evidence type="ECO:0000313" key="2">
    <source>
        <dbReference type="Proteomes" id="UP000724584"/>
    </source>
</evidence>
<keyword evidence="2" id="KW-1185">Reference proteome</keyword>